<accession>A0ABU9AIQ8</accession>
<sequence>MSAPTPHLFDAPPPTAEDLVDDRFEGAGIASSFHDMGKAVDGQDGLGIVSAGAALALDHVSVVQDPVATLGSAVAGWAMEHIEVLREVLDVLCGDGKQIAERADGWARLSRHLEGRAEELDRAITDVPAVWTGAAAGAYLAAATRQVTSLRELAGDTRELAGLVLDSGVLVGTERALIRDAIADFLGSILSRIVLATAVTVATAGAGAVTVPAVVLEIVQFARTLVARLEEILRMLEDAAGTATRIGQSLQTRSPSNAVRASRAESAGAVALDAVVESQKQQASARETVAEWDGPVPTAPAG</sequence>
<dbReference type="EMBL" id="JBBPIX010000011">
    <property type="protein sequence ID" value="MEK6466063.1"/>
    <property type="molecule type" value="Genomic_DNA"/>
</dbReference>
<name>A0ABU9AIQ8_PSEA5</name>
<evidence type="ECO:0000313" key="5">
    <source>
        <dbReference type="Proteomes" id="UP001367513"/>
    </source>
</evidence>
<dbReference type="InterPro" id="IPR036689">
    <property type="entry name" value="ESAT-6-like_sf"/>
</dbReference>
<dbReference type="InterPro" id="IPR038332">
    <property type="entry name" value="PPE_sf"/>
</dbReference>
<evidence type="ECO:0000256" key="2">
    <source>
        <dbReference type="SAM" id="MobiDB-lite"/>
    </source>
</evidence>
<dbReference type="Pfam" id="PF00823">
    <property type="entry name" value="PPE"/>
    <property type="match status" value="1"/>
</dbReference>
<protein>
    <submittedName>
        <fullName evidence="4">PPE domain-containing protein</fullName>
    </submittedName>
</protein>
<comment type="caution">
    <text evidence="4">The sequence shown here is derived from an EMBL/GenBank/DDBJ whole genome shotgun (WGS) entry which is preliminary data.</text>
</comment>
<dbReference type="Proteomes" id="UP001367513">
    <property type="component" value="Unassembled WGS sequence"/>
</dbReference>
<evidence type="ECO:0000313" key="4">
    <source>
        <dbReference type="EMBL" id="MEK6466063.1"/>
    </source>
</evidence>
<comment type="similarity">
    <text evidence="1">Belongs to the mycobacterial PPE family.</text>
</comment>
<proteinExistence type="inferred from homology"/>
<gene>
    <name evidence="4" type="ORF">WG925_20175</name>
</gene>
<dbReference type="SUPFAM" id="SSF140453">
    <property type="entry name" value="EsxAB dimer-like"/>
    <property type="match status" value="1"/>
</dbReference>
<organism evidence="4 5">
    <name type="scientific">Pseudonocardia alni subsp. carboxydivorans</name>
    <dbReference type="NCBI Taxonomy" id="415010"/>
    <lineage>
        <taxon>Bacteria</taxon>
        <taxon>Bacillati</taxon>
        <taxon>Actinomycetota</taxon>
        <taxon>Actinomycetes</taxon>
        <taxon>Pseudonocardiales</taxon>
        <taxon>Pseudonocardiaceae</taxon>
        <taxon>Pseudonocardia</taxon>
    </lineage>
</organism>
<dbReference type="InterPro" id="IPR000030">
    <property type="entry name" value="PPE_dom"/>
</dbReference>
<feature type="domain" description="PPE" evidence="3">
    <location>
        <begin position="99"/>
        <end position="161"/>
    </location>
</feature>
<keyword evidence="5" id="KW-1185">Reference proteome</keyword>
<dbReference type="RefSeq" id="WP_346103237.1">
    <property type="nucleotide sequence ID" value="NZ_BAAAOD010000019.1"/>
</dbReference>
<evidence type="ECO:0000259" key="3">
    <source>
        <dbReference type="Pfam" id="PF00823"/>
    </source>
</evidence>
<reference evidence="4 5" key="1">
    <citation type="submission" date="2024-03" db="EMBL/GenBank/DDBJ databases">
        <title>Draft genome sequence of Pseudonocardia carboxydivorans JCM 14827.</title>
        <authorList>
            <person name="Duangmal K."/>
        </authorList>
    </citation>
    <scope>NUCLEOTIDE SEQUENCE [LARGE SCALE GENOMIC DNA]</scope>
    <source>
        <strain evidence="4 5">JCM 14827</strain>
    </source>
</reference>
<dbReference type="Gene3D" id="1.20.1260.20">
    <property type="entry name" value="PPE superfamily"/>
    <property type="match status" value="1"/>
</dbReference>
<evidence type="ECO:0000256" key="1">
    <source>
        <dbReference type="ARBA" id="ARBA00010652"/>
    </source>
</evidence>
<feature type="region of interest" description="Disordered" evidence="2">
    <location>
        <begin position="282"/>
        <end position="302"/>
    </location>
</feature>